<evidence type="ECO:0000259" key="5">
    <source>
        <dbReference type="PROSITE" id="PS50975"/>
    </source>
</evidence>
<keyword evidence="1" id="KW-0436">Ligase</keyword>
<comment type="caution">
    <text evidence="6">The sequence shown here is derived from an EMBL/GenBank/DDBJ whole genome shotgun (WGS) entry which is preliminary data.</text>
</comment>
<sequence length="226" mass="26002">MDHFLFIETNTTGTGTKAMKIAKLKGYQIHFWTNDPDQYKQVAANHPLQLADYVKIVDTYDVDAMINLVQTASYHFAGILAFDDYHLIPVSRMAHFLGLPGHPLEALTIARYKEKTRHFLQKNDIGFRQPAFHTIENPSELSKDIPYPCVLKPVDDSGSCGVTICQNQGELMQALSKEMKRLRNKRGYKLKRKWLVEEFINGEEYSAEMLYTANGWELISTTRKKR</sequence>
<gene>
    <name evidence="6" type="ORF">ABC651_14130</name>
</gene>
<accession>A0ABV3NM16</accession>
<dbReference type="PROSITE" id="PS50975">
    <property type="entry name" value="ATP_GRASP"/>
    <property type="match status" value="1"/>
</dbReference>
<dbReference type="InterPro" id="IPR011761">
    <property type="entry name" value="ATP-grasp"/>
</dbReference>
<dbReference type="InterPro" id="IPR052032">
    <property type="entry name" value="ATP-dep_AA_Ligase"/>
</dbReference>
<dbReference type="PANTHER" id="PTHR43585">
    <property type="entry name" value="FUMIPYRROLE BIOSYNTHESIS PROTEIN C"/>
    <property type="match status" value="1"/>
</dbReference>
<evidence type="ECO:0000313" key="7">
    <source>
        <dbReference type="Proteomes" id="UP001555176"/>
    </source>
</evidence>
<name>A0ABV3NM16_9BACI</name>
<evidence type="ECO:0000313" key="6">
    <source>
        <dbReference type="EMBL" id="MEW7080132.1"/>
    </source>
</evidence>
<protein>
    <submittedName>
        <fullName evidence="6">ATP-grasp domain-containing protein</fullName>
    </submittedName>
</protein>
<keyword evidence="3 4" id="KW-0067">ATP-binding</keyword>
<evidence type="ECO:0000256" key="1">
    <source>
        <dbReference type="ARBA" id="ARBA00022598"/>
    </source>
</evidence>
<dbReference type="Gene3D" id="3.30.470.20">
    <property type="entry name" value="ATP-grasp fold, B domain"/>
    <property type="match status" value="1"/>
</dbReference>
<evidence type="ECO:0000256" key="4">
    <source>
        <dbReference type="PROSITE-ProRule" id="PRU00409"/>
    </source>
</evidence>
<feature type="domain" description="ATP-grasp" evidence="5">
    <location>
        <begin position="119"/>
        <end position="210"/>
    </location>
</feature>
<evidence type="ECO:0000256" key="3">
    <source>
        <dbReference type="ARBA" id="ARBA00022840"/>
    </source>
</evidence>
<dbReference type="Pfam" id="PF13535">
    <property type="entry name" value="ATP-grasp_4"/>
    <property type="match status" value="1"/>
</dbReference>
<proteinExistence type="predicted"/>
<evidence type="ECO:0000256" key="2">
    <source>
        <dbReference type="ARBA" id="ARBA00022741"/>
    </source>
</evidence>
<keyword evidence="2 4" id="KW-0547">Nucleotide-binding</keyword>
<dbReference type="SUPFAM" id="SSF56059">
    <property type="entry name" value="Glutathione synthetase ATP-binding domain-like"/>
    <property type="match status" value="1"/>
</dbReference>
<dbReference type="Proteomes" id="UP001555176">
    <property type="component" value="Unassembled WGS sequence"/>
</dbReference>
<keyword evidence="7" id="KW-1185">Reference proteome</keyword>
<dbReference type="PANTHER" id="PTHR43585:SF2">
    <property type="entry name" value="ATP-GRASP ENZYME FSQD"/>
    <property type="match status" value="1"/>
</dbReference>
<reference evidence="6 7" key="1">
    <citation type="submission" date="2024-04" db="EMBL/GenBank/DDBJ databases">
        <title>Bacterial genomes from commercial probiotics.</title>
        <authorList>
            <person name="Brady R."/>
            <person name="Call G.B."/>
            <person name="Chaston J.M."/>
        </authorList>
    </citation>
    <scope>NUCLEOTIDE SEQUENCE [LARGE SCALE GENOMIC DNA]</scope>
    <source>
        <strain evidence="7">gbc_m</strain>
    </source>
</reference>
<organism evidence="6 7">
    <name type="scientific">Heyndrickxia faecalis</name>
    <dbReference type="NCBI Taxonomy" id="2824910"/>
    <lineage>
        <taxon>Bacteria</taxon>
        <taxon>Bacillati</taxon>
        <taxon>Bacillota</taxon>
        <taxon>Bacilli</taxon>
        <taxon>Bacillales</taxon>
        <taxon>Bacillaceae</taxon>
        <taxon>Heyndrickxia</taxon>
    </lineage>
</organism>
<dbReference type="EMBL" id="JBDGII010000047">
    <property type="protein sequence ID" value="MEW7080132.1"/>
    <property type="molecule type" value="Genomic_DNA"/>
</dbReference>
<dbReference type="RefSeq" id="WP_225620935.1">
    <property type="nucleotide sequence ID" value="NZ_JAGQEI010000002.1"/>
</dbReference>